<dbReference type="NCBIfam" id="NF041539">
    <property type="entry name" value="choice_anch_R"/>
    <property type="match status" value="1"/>
</dbReference>
<dbReference type="RefSeq" id="WP_145952249.1">
    <property type="nucleotide sequence ID" value="NZ_CP019082.1"/>
</dbReference>
<proteinExistence type="predicted"/>
<feature type="chain" id="PRO_5010538468" description="PEP-CTERM protein-sorting domain-containing protein" evidence="1">
    <location>
        <begin position="31"/>
        <end position="222"/>
    </location>
</feature>
<sequence length="222" mass="23034">MTRFFRRPTCWVVTISAFVLSFAASSPARAGTILSDNLTATTGGTETAVADSWLTAGFGTDGASYTLTSITLLLQRDSISGQVELDVYNDGGLQPDAFAGALSLAGAVSTTLSETTFTTAGLALAADSNYWVVLKAVTGQFAWAWANDASGVGVGFQHTWGSSDDAGSSWFTFDSYPLQMSVTAATAAVPEPSSLIPFALGSGVVLIHYARRSSASTSSRIV</sequence>
<name>A0A1U7CUU2_9BACT</name>
<keyword evidence="1" id="KW-0732">Signal</keyword>
<feature type="signal peptide" evidence="1">
    <location>
        <begin position="1"/>
        <end position="30"/>
    </location>
</feature>
<dbReference type="AlphaFoldDB" id="A0A1U7CUU2"/>
<evidence type="ECO:0008006" key="4">
    <source>
        <dbReference type="Google" id="ProtNLM"/>
    </source>
</evidence>
<reference evidence="3" key="1">
    <citation type="submission" date="2016-12" db="EMBL/GenBank/DDBJ databases">
        <title>Comparative genomics of four Isosphaeraceae planctomycetes: a common pool of plasmids and glycoside hydrolase genes.</title>
        <authorList>
            <person name="Ivanova A."/>
        </authorList>
    </citation>
    <scope>NUCLEOTIDE SEQUENCE [LARGE SCALE GENOMIC DNA]</scope>
    <source>
        <strain evidence="3">PX4</strain>
    </source>
</reference>
<dbReference type="KEGG" id="pbor:BSF38_04228"/>
<gene>
    <name evidence="2" type="ORF">BSF38_04228</name>
</gene>
<organism evidence="2 3">
    <name type="scientific">Paludisphaera borealis</name>
    <dbReference type="NCBI Taxonomy" id="1387353"/>
    <lineage>
        <taxon>Bacteria</taxon>
        <taxon>Pseudomonadati</taxon>
        <taxon>Planctomycetota</taxon>
        <taxon>Planctomycetia</taxon>
        <taxon>Isosphaerales</taxon>
        <taxon>Isosphaeraceae</taxon>
        <taxon>Paludisphaera</taxon>
    </lineage>
</organism>
<protein>
    <recommendedName>
        <fullName evidence="4">PEP-CTERM protein-sorting domain-containing protein</fullName>
    </recommendedName>
</protein>
<dbReference type="Proteomes" id="UP000186309">
    <property type="component" value="Chromosome"/>
</dbReference>
<keyword evidence="3" id="KW-1185">Reference proteome</keyword>
<dbReference type="EMBL" id="CP019082">
    <property type="protein sequence ID" value="APW62678.1"/>
    <property type="molecule type" value="Genomic_DNA"/>
</dbReference>
<evidence type="ECO:0000313" key="3">
    <source>
        <dbReference type="Proteomes" id="UP000186309"/>
    </source>
</evidence>
<evidence type="ECO:0000313" key="2">
    <source>
        <dbReference type="EMBL" id="APW62678.1"/>
    </source>
</evidence>
<evidence type="ECO:0000256" key="1">
    <source>
        <dbReference type="SAM" id="SignalP"/>
    </source>
</evidence>
<accession>A0A1U7CUU2</accession>